<evidence type="ECO:0008006" key="3">
    <source>
        <dbReference type="Google" id="ProtNLM"/>
    </source>
</evidence>
<sequence length="46" mass="5108">MNENIEISNSEPYEPPTLVEVGEFNEDTLGFIGWGKDIFGHYGGGF</sequence>
<organism evidence="1 2">
    <name type="scientific">Streptomyces echinatus</name>
    <dbReference type="NCBI Taxonomy" id="67293"/>
    <lineage>
        <taxon>Bacteria</taxon>
        <taxon>Bacillati</taxon>
        <taxon>Actinomycetota</taxon>
        <taxon>Actinomycetes</taxon>
        <taxon>Kitasatosporales</taxon>
        <taxon>Streptomycetaceae</taxon>
        <taxon>Streptomyces</taxon>
    </lineage>
</organism>
<gene>
    <name evidence="1" type="ORF">FHS34_006132</name>
</gene>
<dbReference type="NCBIfam" id="NF033521">
    <property type="entry name" value="lasso_leader_L3"/>
    <property type="match status" value="1"/>
</dbReference>
<keyword evidence="2" id="KW-1185">Reference proteome</keyword>
<proteinExistence type="predicted"/>
<evidence type="ECO:0000313" key="1">
    <source>
        <dbReference type="EMBL" id="MBB5930634.1"/>
    </source>
</evidence>
<dbReference type="AlphaFoldDB" id="A0A7W9PZ53"/>
<name>A0A7W9PZ53_9ACTN</name>
<protein>
    <recommendedName>
        <fullName evidence="3">Lasso RiPP family leader peptide-containing protein</fullName>
    </recommendedName>
</protein>
<dbReference type="RefSeq" id="WP_184971254.1">
    <property type="nucleotide sequence ID" value="NZ_BAAAWF010000112.1"/>
</dbReference>
<comment type="caution">
    <text evidence="1">The sequence shown here is derived from an EMBL/GenBank/DDBJ whole genome shotgun (WGS) entry which is preliminary data.</text>
</comment>
<evidence type="ECO:0000313" key="2">
    <source>
        <dbReference type="Proteomes" id="UP000585836"/>
    </source>
</evidence>
<reference evidence="1 2" key="1">
    <citation type="submission" date="2020-08" db="EMBL/GenBank/DDBJ databases">
        <title>Genomic Encyclopedia of Type Strains, Phase III (KMG-III): the genomes of soil and plant-associated and newly described type strains.</title>
        <authorList>
            <person name="Whitman W."/>
        </authorList>
    </citation>
    <scope>NUCLEOTIDE SEQUENCE [LARGE SCALE GENOMIC DNA]</scope>
    <source>
        <strain evidence="1 2">CECT 3313</strain>
    </source>
</reference>
<dbReference type="Proteomes" id="UP000585836">
    <property type="component" value="Unassembled WGS sequence"/>
</dbReference>
<accession>A0A7W9PZ53</accession>
<dbReference type="EMBL" id="JACHJK010000012">
    <property type="protein sequence ID" value="MBB5930634.1"/>
    <property type="molecule type" value="Genomic_DNA"/>
</dbReference>